<evidence type="ECO:0000313" key="3">
    <source>
        <dbReference type="Proteomes" id="UP001571476"/>
    </source>
</evidence>
<keyword evidence="1" id="KW-0812">Transmembrane</keyword>
<feature type="transmembrane region" description="Helical" evidence="1">
    <location>
        <begin position="93"/>
        <end position="115"/>
    </location>
</feature>
<feature type="transmembrane region" description="Helical" evidence="1">
    <location>
        <begin position="154"/>
        <end position="171"/>
    </location>
</feature>
<keyword evidence="1" id="KW-0472">Membrane</keyword>
<evidence type="ECO:0000313" key="2">
    <source>
        <dbReference type="EMBL" id="MFA3837917.1"/>
    </source>
</evidence>
<dbReference type="EMBL" id="JBGOSP010000007">
    <property type="protein sequence ID" value="MFA3837917.1"/>
    <property type="molecule type" value="Genomic_DNA"/>
</dbReference>
<sequence length="433" mass="48838">MKVPLWSGVGSRLRELLVPTSNRRSPATVVLILVVLLLTGLPLVWLGFEDLVGALTYAGRITGAILILVSFTTLVGAFAVWDHWFRNRIPYSGTIALIGTVAAFLTNAALLLMTFKDVESTAYRVLWSLITAGCAWAVFAVWRTSVEIPAPKRVAAAVFATGLIALANFGYERLYQPSQNGARPLITITVGKPVLRQDRKAFALPVDIRAENRSDVGFYVLGTEFHAMGERVWMSEKDRKREQWRDDAEKWRTFPESHPLSRREIQQPGELVAAQPWAPPGHWIEPGDTFVSQTVVQLPMDTAYDQLAFYANGSFARKDRLGLSRMQLIGYSWSDGQVPNWVKATKGVDNVVYRGRVYENNAIAAHTRDKRYVTVYWQFGVHGADLLQTIRRNGEENRINSESEDRELESRYGIVDSRQGPIERTLWDVKDRQ</sequence>
<keyword evidence="3" id="KW-1185">Reference proteome</keyword>
<feature type="transmembrane region" description="Helical" evidence="1">
    <location>
        <begin position="121"/>
        <end position="142"/>
    </location>
</feature>
<proteinExistence type="predicted"/>
<feature type="transmembrane region" description="Helical" evidence="1">
    <location>
        <begin position="60"/>
        <end position="81"/>
    </location>
</feature>
<organism evidence="2 3">
    <name type="scientific">Streptomyces aureus</name>
    <dbReference type="NCBI Taxonomy" id="193461"/>
    <lineage>
        <taxon>Bacteria</taxon>
        <taxon>Bacillati</taxon>
        <taxon>Actinomycetota</taxon>
        <taxon>Actinomycetes</taxon>
        <taxon>Kitasatosporales</taxon>
        <taxon>Streptomycetaceae</taxon>
        <taxon>Streptomyces</taxon>
    </lineage>
</organism>
<comment type="caution">
    <text evidence="2">The sequence shown here is derived from an EMBL/GenBank/DDBJ whole genome shotgun (WGS) entry which is preliminary data.</text>
</comment>
<keyword evidence="1" id="KW-1133">Transmembrane helix</keyword>
<accession>A0ABV4SJ52</accession>
<feature type="transmembrane region" description="Helical" evidence="1">
    <location>
        <begin position="29"/>
        <end position="48"/>
    </location>
</feature>
<reference evidence="2 3" key="1">
    <citation type="submission" date="2024-08" db="EMBL/GenBank/DDBJ databases">
        <title>Genome sequence of Streptomyces aureus CACIA-1.46HGO.</title>
        <authorList>
            <person name="Evangelista-Martinez Z."/>
        </authorList>
    </citation>
    <scope>NUCLEOTIDE SEQUENCE [LARGE SCALE GENOMIC DNA]</scope>
    <source>
        <strain evidence="2 3">CACIA-1.46HGO</strain>
    </source>
</reference>
<gene>
    <name evidence="2" type="ORF">ACEG43_17380</name>
</gene>
<protein>
    <submittedName>
        <fullName evidence="2">Uncharacterized protein</fullName>
    </submittedName>
</protein>
<evidence type="ECO:0000256" key="1">
    <source>
        <dbReference type="SAM" id="Phobius"/>
    </source>
</evidence>
<name>A0ABV4SJ52_9ACTN</name>
<dbReference type="Proteomes" id="UP001571476">
    <property type="component" value="Unassembled WGS sequence"/>
</dbReference>
<dbReference type="RefSeq" id="WP_372563305.1">
    <property type="nucleotide sequence ID" value="NZ_JBGOSP010000007.1"/>
</dbReference>